<dbReference type="InterPro" id="IPR041467">
    <property type="entry name" value="Sco4008_C"/>
</dbReference>
<reference evidence="5" key="1">
    <citation type="submission" date="2016-10" db="EMBL/GenBank/DDBJ databases">
        <authorList>
            <person name="Varghese N."/>
            <person name="Submissions S."/>
        </authorList>
    </citation>
    <scope>NUCLEOTIDE SEQUENCE [LARGE SCALE GENOMIC DNA]</scope>
    <source>
        <strain evidence="5">DSM 46136</strain>
    </source>
</reference>
<dbReference type="Pfam" id="PF00440">
    <property type="entry name" value="TetR_N"/>
    <property type="match status" value="1"/>
</dbReference>
<dbReference type="GO" id="GO:0003677">
    <property type="term" value="F:DNA binding"/>
    <property type="evidence" value="ECO:0007669"/>
    <property type="project" value="UniProtKB-UniRule"/>
</dbReference>
<gene>
    <name evidence="4" type="ORF">SAMN05660657_05187</name>
</gene>
<dbReference type="EMBL" id="FPBA01000031">
    <property type="protein sequence ID" value="SFU05677.1"/>
    <property type="molecule type" value="Genomic_DNA"/>
</dbReference>
<evidence type="ECO:0000256" key="2">
    <source>
        <dbReference type="PROSITE-ProRule" id="PRU00335"/>
    </source>
</evidence>
<dbReference type="PANTHER" id="PTHR30328:SF54">
    <property type="entry name" value="HTH-TYPE TRANSCRIPTIONAL REPRESSOR SCO4008"/>
    <property type="match status" value="1"/>
</dbReference>
<keyword evidence="5" id="KW-1185">Reference proteome</keyword>
<dbReference type="SUPFAM" id="SSF46689">
    <property type="entry name" value="Homeodomain-like"/>
    <property type="match status" value="1"/>
</dbReference>
<dbReference type="GO" id="GO:0006355">
    <property type="term" value="P:regulation of DNA-templated transcription"/>
    <property type="evidence" value="ECO:0007669"/>
    <property type="project" value="UniProtKB-ARBA"/>
</dbReference>
<evidence type="ECO:0000259" key="3">
    <source>
        <dbReference type="PROSITE" id="PS50977"/>
    </source>
</evidence>
<accession>A0A1I7D1U8</accession>
<evidence type="ECO:0000256" key="1">
    <source>
        <dbReference type="ARBA" id="ARBA00023125"/>
    </source>
</evidence>
<dbReference type="InterPro" id="IPR001647">
    <property type="entry name" value="HTH_TetR"/>
</dbReference>
<dbReference type="AlphaFoldDB" id="A0A1I7D1U8"/>
<dbReference type="PANTHER" id="PTHR30328">
    <property type="entry name" value="TRANSCRIPTIONAL REPRESSOR"/>
    <property type="match status" value="1"/>
</dbReference>
<keyword evidence="1 2" id="KW-0238">DNA-binding</keyword>
<dbReference type="RefSeq" id="WP_093584203.1">
    <property type="nucleotide sequence ID" value="NZ_FPBA01000031.1"/>
</dbReference>
<feature type="domain" description="HTH tetR-type" evidence="3">
    <location>
        <begin position="25"/>
        <end position="85"/>
    </location>
</feature>
<dbReference type="SUPFAM" id="SSF48498">
    <property type="entry name" value="Tetracyclin repressor-like, C-terminal domain"/>
    <property type="match status" value="1"/>
</dbReference>
<organism evidence="4 5">
    <name type="scientific">Geodermatophilus amargosae</name>
    <dbReference type="NCBI Taxonomy" id="1296565"/>
    <lineage>
        <taxon>Bacteria</taxon>
        <taxon>Bacillati</taxon>
        <taxon>Actinomycetota</taxon>
        <taxon>Actinomycetes</taxon>
        <taxon>Geodermatophilales</taxon>
        <taxon>Geodermatophilaceae</taxon>
        <taxon>Geodermatophilus</taxon>
    </lineage>
</organism>
<dbReference type="OrthoDB" id="4726108at2"/>
<dbReference type="InterPro" id="IPR050109">
    <property type="entry name" value="HTH-type_TetR-like_transc_reg"/>
</dbReference>
<dbReference type="InterPro" id="IPR009057">
    <property type="entry name" value="Homeodomain-like_sf"/>
</dbReference>
<dbReference type="PROSITE" id="PS50977">
    <property type="entry name" value="HTH_TETR_2"/>
    <property type="match status" value="1"/>
</dbReference>
<evidence type="ECO:0000313" key="5">
    <source>
        <dbReference type="Proteomes" id="UP000199546"/>
    </source>
</evidence>
<protein>
    <submittedName>
        <fullName evidence="4">Transcriptional regulator, TetR family</fullName>
    </submittedName>
</protein>
<dbReference type="Pfam" id="PF17926">
    <property type="entry name" value="TetR_C_21"/>
    <property type="match status" value="1"/>
</dbReference>
<dbReference type="PRINTS" id="PR00455">
    <property type="entry name" value="HTHTETR"/>
</dbReference>
<feature type="DNA-binding region" description="H-T-H motif" evidence="2">
    <location>
        <begin position="48"/>
        <end position="67"/>
    </location>
</feature>
<proteinExistence type="predicted"/>
<dbReference type="Gene3D" id="1.10.357.10">
    <property type="entry name" value="Tetracycline Repressor, domain 2"/>
    <property type="match status" value="1"/>
</dbReference>
<name>A0A1I7D1U8_9ACTN</name>
<evidence type="ECO:0000313" key="4">
    <source>
        <dbReference type="EMBL" id="SFU05677.1"/>
    </source>
</evidence>
<dbReference type="Proteomes" id="UP000199546">
    <property type="component" value="Unassembled WGS sequence"/>
</dbReference>
<sequence>MTLPEADRKQGWTEDDDVSLTGLIENNRDKILAVAAEEFEAKGFAGARIDEIARRSGVNKQLIYHYFGSKRVLHSAVMEHVTARALEVARDDVDQPYLKYVLNVTAASFSRIRNRLYRYWLWEAVEGSDLTDVARHDERRAHYAQRVAQIHRAQRSGEINPSLDARFLHLAVVALASFPHMAPQIASLITGLEPDDPEFREGQQAFVEHLVRALAPPSP</sequence>
<dbReference type="InterPro" id="IPR036271">
    <property type="entry name" value="Tet_transcr_reg_TetR-rel_C_sf"/>
</dbReference>